<reference evidence="7 8" key="1">
    <citation type="journal article" date="2021" name="Microbiol. Spectr.">
        <title>A Single Bacterium Capable of Oxidation and Reduction of Iron at Circumneutral pH.</title>
        <authorList>
            <person name="Kato S."/>
            <person name="Ohkuma M."/>
        </authorList>
    </citation>
    <scope>NUCLEOTIDE SEQUENCE [LARGE SCALE GENOMIC DNA]</scope>
    <source>
        <strain evidence="7 8">MIZ03</strain>
    </source>
</reference>
<dbReference type="CDD" id="cd00130">
    <property type="entry name" value="PAS"/>
    <property type="match status" value="1"/>
</dbReference>
<dbReference type="SUPFAM" id="SSF158472">
    <property type="entry name" value="HAMP domain-like"/>
    <property type="match status" value="1"/>
</dbReference>
<dbReference type="Pfam" id="PF00672">
    <property type="entry name" value="HAMP"/>
    <property type="match status" value="1"/>
</dbReference>
<dbReference type="Gene3D" id="6.10.340.10">
    <property type="match status" value="1"/>
</dbReference>
<evidence type="ECO:0000259" key="5">
    <source>
        <dbReference type="SMART" id="SM00267"/>
    </source>
</evidence>
<dbReference type="EMBL" id="AP024238">
    <property type="protein sequence ID" value="BCO29798.1"/>
    <property type="molecule type" value="Genomic_DNA"/>
</dbReference>
<keyword evidence="1" id="KW-0175">Coiled coil</keyword>
<dbReference type="Pfam" id="PF00990">
    <property type="entry name" value="GGDEF"/>
    <property type="match status" value="1"/>
</dbReference>
<evidence type="ECO:0008006" key="9">
    <source>
        <dbReference type="Google" id="ProtNLM"/>
    </source>
</evidence>
<name>A0ABM7MTX4_9BURK</name>
<dbReference type="NCBIfam" id="TIGR00254">
    <property type="entry name" value="GGDEF"/>
    <property type="match status" value="1"/>
</dbReference>
<dbReference type="SMART" id="SM00086">
    <property type="entry name" value="PAC"/>
    <property type="match status" value="1"/>
</dbReference>
<dbReference type="NCBIfam" id="TIGR00229">
    <property type="entry name" value="sensory_box"/>
    <property type="match status" value="1"/>
</dbReference>
<feature type="domain" description="GGDEF" evidence="5">
    <location>
        <begin position="507"/>
        <end position="683"/>
    </location>
</feature>
<evidence type="ECO:0000259" key="6">
    <source>
        <dbReference type="SMART" id="SM00304"/>
    </source>
</evidence>
<dbReference type="SUPFAM" id="SSF55785">
    <property type="entry name" value="PYP-like sensor domain (PAS domain)"/>
    <property type="match status" value="1"/>
</dbReference>
<keyword evidence="2" id="KW-1133">Transmembrane helix</keyword>
<evidence type="ECO:0000313" key="7">
    <source>
        <dbReference type="EMBL" id="BCO29798.1"/>
    </source>
</evidence>
<dbReference type="InterPro" id="IPR001633">
    <property type="entry name" value="EAL_dom"/>
</dbReference>
<keyword evidence="2" id="KW-0812">Transmembrane</keyword>
<dbReference type="Gene3D" id="3.30.450.20">
    <property type="entry name" value="PAS domain"/>
    <property type="match status" value="1"/>
</dbReference>
<dbReference type="InterPro" id="IPR043128">
    <property type="entry name" value="Rev_trsase/Diguanyl_cyclase"/>
</dbReference>
<evidence type="ECO:0000259" key="3">
    <source>
        <dbReference type="SMART" id="SM00052"/>
    </source>
</evidence>
<dbReference type="CDD" id="cd06225">
    <property type="entry name" value="HAMP"/>
    <property type="match status" value="1"/>
</dbReference>
<dbReference type="SUPFAM" id="SSF141868">
    <property type="entry name" value="EAL domain-like"/>
    <property type="match status" value="1"/>
</dbReference>
<sequence>MHLFNQLKLRQKVGLSFGVLMALMIANAVVVALATWSVSQQMGHQKMMTNVLAEVSQVRLLASRFVNNHSRDAAQQVFQILSTTRDQVERADAVLTADQRQSMLSLLDDFKLNFQKYVVEIDQKAALESRASALGKYMALQLQEAQDQTFIRAHPDTLRALNVLEFQLMTLQWAANIRPAMGSPAVVDAAADIHQTLATLRNSSTFTNGHQRDGLLLFRIERDALDYLASFENSQRYQRLNASTENTLFRISDEFKVAVQQVELSVAQVMHNRITQVVVVVLAIFVVSVFSAWALTRSLRRAILQPVQALVGATHEIANGNLQARAHIEVDDEVGELSRSFNQMACNLAESRVELLDKQDALQRAQDSLEQRIQERTEQLVAANHALAARELLVNQIMDTAPISVFLVDMTGRITQANSSMVEMFGYPMDTLIGMEYVALVDPTEIEMRRQKMLALMNSEISIVDLDRKFLRANGEEFWAHLTGKLISGVAGEKLGLVGVIADITAQREHQQQLESIAHFDALTGLPNRLLLADRLQQALIQCQRKNNMLAVAYLDLDGFKAVNDSHGHEAGDDLLVALSRRMKECLREGDTLARIGGDEFVAVLVDLQSIDDCQPLLQRLLHAACSQVTSNTRAGPKELKVSASIGVTVFPRDPSDADGLMRHADQAMYVAKQSGKNAYHLFDMAHDEAIKTQHESQERMRSALIQNELVLYYQPKVNMRTGQVTGAEALIRWAHPQHGLLAPAAFLPTIEDLPVSIEVGEWVIASALAQMSAWQAMGLHLPVSVNISAYQLQQSRFAIRLNELLATYADVHPSWIQLEVLETSALEDMGKVGQVMRDCHAMGVHFALDDFGTGYSSLTYLKRLPASTLKIDQSFVRDMLDDPGDLAIVNGVVGLARSFSREVIAEGVETCLHGEKLLSIGCELAQGYGIARPMPAHQIPEWVANWHQEARWSA</sequence>
<dbReference type="InterPro" id="IPR000014">
    <property type="entry name" value="PAS"/>
</dbReference>
<protein>
    <recommendedName>
        <fullName evidence="9">Diguanylate cyclase/phosphodiesterase with PAS/PAC sensor(S)</fullName>
    </recommendedName>
</protein>
<dbReference type="SUPFAM" id="SSF55073">
    <property type="entry name" value="Nucleotide cyclase"/>
    <property type="match status" value="1"/>
</dbReference>
<dbReference type="SMART" id="SM00052">
    <property type="entry name" value="EAL"/>
    <property type="match status" value="1"/>
</dbReference>
<dbReference type="CDD" id="cd01949">
    <property type="entry name" value="GGDEF"/>
    <property type="match status" value="1"/>
</dbReference>
<dbReference type="Proteomes" id="UP000824366">
    <property type="component" value="Chromosome"/>
</dbReference>
<dbReference type="PANTHER" id="PTHR44757">
    <property type="entry name" value="DIGUANYLATE CYCLASE DGCP"/>
    <property type="match status" value="1"/>
</dbReference>
<evidence type="ECO:0000313" key="8">
    <source>
        <dbReference type="Proteomes" id="UP000824366"/>
    </source>
</evidence>
<dbReference type="SMART" id="SM00267">
    <property type="entry name" value="GGDEF"/>
    <property type="match status" value="1"/>
</dbReference>
<dbReference type="Pfam" id="PF00989">
    <property type="entry name" value="PAS"/>
    <property type="match status" value="1"/>
</dbReference>
<proteinExistence type="predicted"/>
<dbReference type="InterPro" id="IPR001610">
    <property type="entry name" value="PAC"/>
</dbReference>
<dbReference type="Gene3D" id="3.30.70.270">
    <property type="match status" value="1"/>
</dbReference>
<keyword evidence="2" id="KW-0472">Membrane</keyword>
<dbReference type="InterPro" id="IPR029787">
    <property type="entry name" value="Nucleotide_cyclase"/>
</dbReference>
<dbReference type="Gene3D" id="3.20.20.450">
    <property type="entry name" value="EAL domain"/>
    <property type="match status" value="1"/>
</dbReference>
<dbReference type="InterPro" id="IPR035919">
    <property type="entry name" value="EAL_sf"/>
</dbReference>
<dbReference type="SMART" id="SM00091">
    <property type="entry name" value="PAS"/>
    <property type="match status" value="1"/>
</dbReference>
<feature type="domain" description="EAL" evidence="3">
    <location>
        <begin position="693"/>
        <end position="939"/>
    </location>
</feature>
<dbReference type="SMART" id="SM00304">
    <property type="entry name" value="HAMP"/>
    <property type="match status" value="1"/>
</dbReference>
<evidence type="ECO:0000259" key="4">
    <source>
        <dbReference type="SMART" id="SM00091"/>
    </source>
</evidence>
<organism evidence="7 8">
    <name type="scientific">Rhodoferax lithotrophicus</name>
    <dbReference type="NCBI Taxonomy" id="2798804"/>
    <lineage>
        <taxon>Bacteria</taxon>
        <taxon>Pseudomonadati</taxon>
        <taxon>Pseudomonadota</taxon>
        <taxon>Betaproteobacteria</taxon>
        <taxon>Burkholderiales</taxon>
        <taxon>Comamonadaceae</taxon>
        <taxon>Rhodoferax</taxon>
    </lineage>
</organism>
<evidence type="ECO:0000256" key="1">
    <source>
        <dbReference type="SAM" id="Coils"/>
    </source>
</evidence>
<feature type="domain" description="PAS" evidence="4">
    <location>
        <begin position="392"/>
        <end position="458"/>
    </location>
</feature>
<gene>
    <name evidence="7" type="ORF">MIZ03_4722</name>
</gene>
<feature type="transmembrane region" description="Helical" evidence="2">
    <location>
        <begin position="277"/>
        <end position="295"/>
    </location>
</feature>
<dbReference type="InterPro" id="IPR000160">
    <property type="entry name" value="GGDEF_dom"/>
</dbReference>
<evidence type="ECO:0000256" key="2">
    <source>
        <dbReference type="SAM" id="Phobius"/>
    </source>
</evidence>
<dbReference type="InterPro" id="IPR035965">
    <property type="entry name" value="PAS-like_dom_sf"/>
</dbReference>
<dbReference type="InterPro" id="IPR052155">
    <property type="entry name" value="Biofilm_reg_signaling"/>
</dbReference>
<feature type="coiled-coil region" evidence="1">
    <location>
        <begin position="352"/>
        <end position="379"/>
    </location>
</feature>
<feature type="transmembrane region" description="Helical" evidence="2">
    <location>
        <begin position="15"/>
        <end position="38"/>
    </location>
</feature>
<accession>A0ABM7MTX4</accession>
<dbReference type="PANTHER" id="PTHR44757:SF2">
    <property type="entry name" value="BIOFILM ARCHITECTURE MAINTENANCE PROTEIN MBAA"/>
    <property type="match status" value="1"/>
</dbReference>
<dbReference type="RefSeq" id="WP_223906143.1">
    <property type="nucleotide sequence ID" value="NZ_AP024238.1"/>
</dbReference>
<dbReference type="InterPro" id="IPR003660">
    <property type="entry name" value="HAMP_dom"/>
</dbReference>
<dbReference type="Pfam" id="PF00563">
    <property type="entry name" value="EAL"/>
    <property type="match status" value="1"/>
</dbReference>
<feature type="domain" description="HAMP" evidence="6">
    <location>
        <begin position="301"/>
        <end position="353"/>
    </location>
</feature>
<dbReference type="InterPro" id="IPR013767">
    <property type="entry name" value="PAS_fold"/>
</dbReference>
<dbReference type="CDD" id="cd01948">
    <property type="entry name" value="EAL"/>
    <property type="match status" value="1"/>
</dbReference>
<keyword evidence="8" id="KW-1185">Reference proteome</keyword>